<dbReference type="SMART" id="SM00355">
    <property type="entry name" value="ZnF_C2H2"/>
    <property type="match status" value="3"/>
</dbReference>
<keyword evidence="1" id="KW-0863">Zinc-finger</keyword>
<dbReference type="InterPro" id="IPR036236">
    <property type="entry name" value="Znf_C2H2_sf"/>
</dbReference>
<dbReference type="Proteomes" id="UP000053411">
    <property type="component" value="Unassembled WGS sequence"/>
</dbReference>
<reference evidence="3 4" key="1">
    <citation type="submission" date="2015-01" db="EMBL/GenBank/DDBJ databases">
        <title>The Genome Sequence of Fonsecaea multimorphosa CBS 102226.</title>
        <authorList>
            <consortium name="The Broad Institute Genomics Platform"/>
            <person name="Cuomo C."/>
            <person name="de Hoog S."/>
            <person name="Gorbushina A."/>
            <person name="Stielow B."/>
            <person name="Teixiera M."/>
            <person name="Abouelleil A."/>
            <person name="Chapman S.B."/>
            <person name="Priest M."/>
            <person name="Young S.K."/>
            <person name="Wortman J."/>
            <person name="Nusbaum C."/>
            <person name="Birren B."/>
        </authorList>
    </citation>
    <scope>NUCLEOTIDE SEQUENCE [LARGE SCALE GENOMIC DNA]</scope>
    <source>
        <strain evidence="3 4">CBS 102226</strain>
    </source>
</reference>
<dbReference type="GeneID" id="27706408"/>
<dbReference type="GO" id="GO:0008270">
    <property type="term" value="F:zinc ion binding"/>
    <property type="evidence" value="ECO:0007669"/>
    <property type="project" value="UniProtKB-KW"/>
</dbReference>
<accession>A0A0D2KKI3</accession>
<dbReference type="VEuPathDB" id="FungiDB:Z520_00662"/>
<dbReference type="SUPFAM" id="SSF57667">
    <property type="entry name" value="beta-beta-alpha zinc fingers"/>
    <property type="match status" value="1"/>
</dbReference>
<dbReference type="PROSITE" id="PS00028">
    <property type="entry name" value="ZINC_FINGER_C2H2_1"/>
    <property type="match status" value="2"/>
</dbReference>
<proteinExistence type="predicted"/>
<evidence type="ECO:0000313" key="4">
    <source>
        <dbReference type="Proteomes" id="UP000053411"/>
    </source>
</evidence>
<dbReference type="RefSeq" id="XP_016638092.1">
    <property type="nucleotide sequence ID" value="XM_016771182.1"/>
</dbReference>
<keyword evidence="1" id="KW-0862">Zinc</keyword>
<dbReference type="PROSITE" id="PS50157">
    <property type="entry name" value="ZINC_FINGER_C2H2_2"/>
    <property type="match status" value="2"/>
</dbReference>
<sequence length="148" mass="16902">MPIHPPPHNHGEVRCTAGHDSYDDGMTPKQLTEVKRQAVEENGGLFCPTCGKKFSGKYEYANSNYQRHLREQSTRVECSYCPSTFARPGNLHKHLLEKHPQQVCMHCGTVPTPKQTPPQRFQCPLCPRTCRNTDDLNAHLNAKHRNQR</sequence>
<dbReference type="Pfam" id="PF00096">
    <property type="entry name" value="zf-C2H2"/>
    <property type="match status" value="2"/>
</dbReference>
<feature type="domain" description="C2H2-type" evidence="2">
    <location>
        <begin position="76"/>
        <end position="111"/>
    </location>
</feature>
<dbReference type="AlphaFoldDB" id="A0A0D2KKI3"/>
<feature type="domain" description="C2H2-type" evidence="2">
    <location>
        <begin position="121"/>
        <end position="148"/>
    </location>
</feature>
<evidence type="ECO:0000256" key="1">
    <source>
        <dbReference type="PROSITE-ProRule" id="PRU00042"/>
    </source>
</evidence>
<keyword evidence="4" id="KW-1185">Reference proteome</keyword>
<gene>
    <name evidence="3" type="ORF">Z520_00662</name>
</gene>
<evidence type="ECO:0000259" key="2">
    <source>
        <dbReference type="PROSITE" id="PS50157"/>
    </source>
</evidence>
<organism evidence="3 4">
    <name type="scientific">Fonsecaea multimorphosa CBS 102226</name>
    <dbReference type="NCBI Taxonomy" id="1442371"/>
    <lineage>
        <taxon>Eukaryota</taxon>
        <taxon>Fungi</taxon>
        <taxon>Dikarya</taxon>
        <taxon>Ascomycota</taxon>
        <taxon>Pezizomycotina</taxon>
        <taxon>Eurotiomycetes</taxon>
        <taxon>Chaetothyriomycetidae</taxon>
        <taxon>Chaetothyriales</taxon>
        <taxon>Herpotrichiellaceae</taxon>
        <taxon>Fonsecaea</taxon>
    </lineage>
</organism>
<evidence type="ECO:0000313" key="3">
    <source>
        <dbReference type="EMBL" id="KIY03970.1"/>
    </source>
</evidence>
<dbReference type="EMBL" id="KN848062">
    <property type="protein sequence ID" value="KIY03970.1"/>
    <property type="molecule type" value="Genomic_DNA"/>
</dbReference>
<dbReference type="InterPro" id="IPR013087">
    <property type="entry name" value="Znf_C2H2_type"/>
</dbReference>
<keyword evidence="1" id="KW-0479">Metal-binding</keyword>
<dbReference type="OrthoDB" id="3437960at2759"/>
<dbReference type="Gene3D" id="3.30.160.60">
    <property type="entry name" value="Classic Zinc Finger"/>
    <property type="match status" value="1"/>
</dbReference>
<name>A0A0D2KKI3_9EURO</name>
<protein>
    <recommendedName>
        <fullName evidence="2">C2H2-type domain-containing protein</fullName>
    </recommendedName>
</protein>